<name>A0A1B3P5N2_EOGHI</name>
<accession>A0A1B3P5N2</accession>
<keyword evidence="9 10" id="KW-0807">Transducer</keyword>
<evidence type="ECO:0000256" key="5">
    <source>
        <dbReference type="ARBA" id="ARBA00022725"/>
    </source>
</evidence>
<dbReference type="EMBL" id="KX655966">
    <property type="protein sequence ID" value="AOG12915.1"/>
    <property type="molecule type" value="mRNA"/>
</dbReference>
<dbReference type="PANTHER" id="PTHR21137:SF35">
    <property type="entry name" value="ODORANT RECEPTOR 19A-RELATED"/>
    <property type="match status" value="1"/>
</dbReference>
<keyword evidence="8 10" id="KW-0675">Receptor</keyword>
<keyword evidence="7 10" id="KW-0472">Membrane</keyword>
<dbReference type="Pfam" id="PF02949">
    <property type="entry name" value="7tm_6"/>
    <property type="match status" value="1"/>
</dbReference>
<comment type="subcellular location">
    <subcellularLocation>
        <location evidence="1 10">Cell membrane</location>
        <topology evidence="1 10">Multi-pass membrane protein</topology>
    </subcellularLocation>
</comment>
<keyword evidence="3 10" id="KW-0716">Sensory transduction</keyword>
<evidence type="ECO:0000256" key="6">
    <source>
        <dbReference type="ARBA" id="ARBA00022989"/>
    </source>
</evidence>
<keyword evidence="6 10" id="KW-1133">Transmembrane helix</keyword>
<dbReference type="GO" id="GO:0004984">
    <property type="term" value="F:olfactory receptor activity"/>
    <property type="evidence" value="ECO:0007669"/>
    <property type="project" value="InterPro"/>
</dbReference>
<dbReference type="InterPro" id="IPR004117">
    <property type="entry name" value="7tm6_olfct_rcpt"/>
</dbReference>
<feature type="transmembrane region" description="Helical" evidence="10">
    <location>
        <begin position="127"/>
        <end position="146"/>
    </location>
</feature>
<dbReference type="GO" id="GO:0007165">
    <property type="term" value="P:signal transduction"/>
    <property type="evidence" value="ECO:0007669"/>
    <property type="project" value="UniProtKB-KW"/>
</dbReference>
<protein>
    <recommendedName>
        <fullName evidence="10">Odorant receptor</fullName>
    </recommendedName>
</protein>
<dbReference type="PANTHER" id="PTHR21137">
    <property type="entry name" value="ODORANT RECEPTOR"/>
    <property type="match status" value="1"/>
</dbReference>
<feature type="transmembrane region" description="Helical" evidence="10">
    <location>
        <begin position="42"/>
        <end position="61"/>
    </location>
</feature>
<feature type="transmembrane region" description="Helical" evidence="10">
    <location>
        <begin position="292"/>
        <end position="314"/>
    </location>
</feature>
<evidence type="ECO:0000256" key="4">
    <source>
        <dbReference type="ARBA" id="ARBA00022692"/>
    </source>
</evidence>
<dbReference type="AlphaFoldDB" id="A0A1B3P5N2"/>
<organism evidence="11">
    <name type="scientific">Eogystia hippophaecolus</name>
    <name type="common">Moth</name>
    <name type="synonym">Holcocerus hippophaecolus</name>
    <dbReference type="NCBI Taxonomy" id="1206364"/>
    <lineage>
        <taxon>Eukaryota</taxon>
        <taxon>Metazoa</taxon>
        <taxon>Ecdysozoa</taxon>
        <taxon>Arthropoda</taxon>
        <taxon>Hexapoda</taxon>
        <taxon>Insecta</taxon>
        <taxon>Pterygota</taxon>
        <taxon>Neoptera</taxon>
        <taxon>Endopterygota</taxon>
        <taxon>Lepidoptera</taxon>
        <taxon>Glossata</taxon>
        <taxon>Ditrysia</taxon>
        <taxon>Cossoidea</taxon>
        <taxon>Cossidae</taxon>
        <taxon>Cossinae</taxon>
        <taxon>Eogystia</taxon>
    </lineage>
</organism>
<feature type="transmembrane region" description="Helical" evidence="10">
    <location>
        <begin position="262"/>
        <end position="286"/>
    </location>
</feature>
<comment type="similarity">
    <text evidence="10">Belongs to the insect chemoreceptor superfamily. Heteromeric odorant receptor channel (TC 1.A.69) family.</text>
</comment>
<sequence>MKNHNILKNLCNVVFVAGSGNFWLKENHIGDDNSFLYRFYRFVLFSIYGFMTILEILAAVIGDFPDDEQSDAVTFAVSHTIVMIKIFSVIYRKELVKTLNRNMVRVCEIYETKTLMEEQYRIMKINVIAYFVTVYGSAAFFIIAGARKMREGSHFITIVTYWPGHDDDTGIATVFRIFTTVVLCVMMVTMVSIDSFAMVYLIMYKYKFITLRHYFEELRKEFDEASKSSLELASDKLTQGLVDGIEMHKKLLRLSRDIDRSFGTVMALQVCLSSGSAVSLLLHLALSKELTFVVTMKILFFGVALFFLLALFVCNAGEITYQASLLADSIFYCGWYACPSQSAPRRNIRQLVLLAVAQAQRPIVMKAFNMLELTYGTFISVVRGTYSVFTLIYAQNT</sequence>
<evidence type="ECO:0000256" key="7">
    <source>
        <dbReference type="ARBA" id="ARBA00023136"/>
    </source>
</evidence>
<keyword evidence="2" id="KW-1003">Cell membrane</keyword>
<feature type="transmembrane region" description="Helical" evidence="10">
    <location>
        <begin position="73"/>
        <end position="91"/>
    </location>
</feature>
<evidence type="ECO:0000256" key="8">
    <source>
        <dbReference type="ARBA" id="ARBA00023170"/>
    </source>
</evidence>
<feature type="transmembrane region" description="Helical" evidence="10">
    <location>
        <begin position="177"/>
        <end position="203"/>
    </location>
</feature>
<evidence type="ECO:0000256" key="2">
    <source>
        <dbReference type="ARBA" id="ARBA00022475"/>
    </source>
</evidence>
<dbReference type="GO" id="GO:0005886">
    <property type="term" value="C:plasma membrane"/>
    <property type="evidence" value="ECO:0007669"/>
    <property type="project" value="UniProtKB-SubCell"/>
</dbReference>
<comment type="caution">
    <text evidence="10">Lacks conserved residue(s) required for the propagation of feature annotation.</text>
</comment>
<keyword evidence="4 10" id="KW-0812">Transmembrane</keyword>
<keyword evidence="5 10" id="KW-0552">Olfaction</keyword>
<evidence type="ECO:0000256" key="1">
    <source>
        <dbReference type="ARBA" id="ARBA00004651"/>
    </source>
</evidence>
<dbReference type="GO" id="GO:0005549">
    <property type="term" value="F:odorant binding"/>
    <property type="evidence" value="ECO:0007669"/>
    <property type="project" value="InterPro"/>
</dbReference>
<evidence type="ECO:0000256" key="9">
    <source>
        <dbReference type="ARBA" id="ARBA00023224"/>
    </source>
</evidence>
<reference evidence="11" key="1">
    <citation type="journal article" date="2016" name="BMC Genomics">
        <title>Antennal transcriptome analysis and expression profiles of odorant binding proteins in Eogystia hippophaecolus (Lepidoptera: Cossidae).</title>
        <authorList>
            <person name="Hu P."/>
            <person name="Tao J."/>
            <person name="Cui M."/>
            <person name="Gao C."/>
            <person name="Lu P."/>
            <person name="Luo Y."/>
        </authorList>
    </citation>
    <scope>NUCLEOTIDE SEQUENCE</scope>
</reference>
<proteinExistence type="evidence at transcript level"/>
<evidence type="ECO:0000256" key="3">
    <source>
        <dbReference type="ARBA" id="ARBA00022606"/>
    </source>
</evidence>
<evidence type="ECO:0000256" key="10">
    <source>
        <dbReference type="RuleBase" id="RU351113"/>
    </source>
</evidence>
<evidence type="ECO:0000313" key="11">
    <source>
        <dbReference type="EMBL" id="AOG12915.1"/>
    </source>
</evidence>